<dbReference type="GO" id="GO:0000049">
    <property type="term" value="F:tRNA binding"/>
    <property type="evidence" value="ECO:0007669"/>
    <property type="project" value="UniProtKB-UniRule"/>
</dbReference>
<evidence type="ECO:0000256" key="5">
    <source>
        <dbReference type="ARBA" id="ARBA00038063"/>
    </source>
</evidence>
<dbReference type="InterPro" id="IPR001328">
    <property type="entry name" value="Pept_tRNA_hydro"/>
</dbReference>
<feature type="binding site" evidence="8">
    <location>
        <position position="68"/>
    </location>
    <ligand>
        <name>tRNA</name>
        <dbReference type="ChEBI" id="CHEBI:17843"/>
    </ligand>
</feature>
<dbReference type="GO" id="GO:0005737">
    <property type="term" value="C:cytoplasm"/>
    <property type="evidence" value="ECO:0007669"/>
    <property type="project" value="UniProtKB-SubCell"/>
</dbReference>
<evidence type="ECO:0000256" key="2">
    <source>
        <dbReference type="ARBA" id="ARBA00022555"/>
    </source>
</evidence>
<name>A0A6B1FDL2_9SYNE</name>
<dbReference type="Pfam" id="PF01195">
    <property type="entry name" value="Pept_tRNA_hydro"/>
    <property type="match status" value="1"/>
</dbReference>
<accession>A0A6B1FDL2</accession>
<comment type="similarity">
    <text evidence="5 8 10">Belongs to the PTH family.</text>
</comment>
<dbReference type="GO" id="GO:0072344">
    <property type="term" value="P:rescue of stalled ribosome"/>
    <property type="evidence" value="ECO:0007669"/>
    <property type="project" value="UniProtKB-UniRule"/>
</dbReference>
<evidence type="ECO:0000256" key="3">
    <source>
        <dbReference type="ARBA" id="ARBA00022801"/>
    </source>
</evidence>
<keyword evidence="2 8" id="KW-0820">tRNA-binding</keyword>
<dbReference type="SUPFAM" id="SSF53178">
    <property type="entry name" value="Peptidyl-tRNA hydrolase-like"/>
    <property type="match status" value="1"/>
</dbReference>
<dbReference type="PANTHER" id="PTHR17224">
    <property type="entry name" value="PEPTIDYL-TRNA HYDROLASE"/>
    <property type="match status" value="1"/>
</dbReference>
<dbReference type="PROSITE" id="PS01195">
    <property type="entry name" value="PEPT_TRNA_HYDROL_1"/>
    <property type="match status" value="1"/>
</dbReference>
<feature type="binding site" evidence="8">
    <location>
        <position position="16"/>
    </location>
    <ligand>
        <name>tRNA</name>
        <dbReference type="ChEBI" id="CHEBI:17843"/>
    </ligand>
</feature>
<evidence type="ECO:0000256" key="1">
    <source>
        <dbReference type="ARBA" id="ARBA00013260"/>
    </source>
</evidence>
<dbReference type="InterPro" id="IPR036416">
    <property type="entry name" value="Pept_tRNA_hydro_sf"/>
</dbReference>
<keyword evidence="8" id="KW-0963">Cytoplasm</keyword>
<evidence type="ECO:0000256" key="6">
    <source>
        <dbReference type="ARBA" id="ARBA00048707"/>
    </source>
</evidence>
<gene>
    <name evidence="8" type="primary">pth</name>
    <name evidence="11" type="ORF">F4162_08960</name>
</gene>
<evidence type="ECO:0000313" key="11">
    <source>
        <dbReference type="EMBL" id="MYG39063.1"/>
    </source>
</evidence>
<evidence type="ECO:0000256" key="4">
    <source>
        <dbReference type="ARBA" id="ARBA00022884"/>
    </source>
</evidence>
<dbReference type="Gene3D" id="3.40.50.1470">
    <property type="entry name" value="Peptidyl-tRNA hydrolase"/>
    <property type="match status" value="1"/>
</dbReference>
<keyword evidence="3 8" id="KW-0378">Hydrolase</keyword>
<feature type="active site" description="Proton acceptor" evidence="8">
    <location>
        <position position="21"/>
    </location>
</feature>
<feature type="site" description="Stabilizes the basic form of H active site to accept a proton" evidence="8">
    <location>
        <position position="95"/>
    </location>
</feature>
<dbReference type="FunFam" id="3.40.50.1470:FF:000001">
    <property type="entry name" value="Peptidyl-tRNA hydrolase"/>
    <property type="match status" value="1"/>
</dbReference>
<comment type="caution">
    <text evidence="11">The sequence shown here is derived from an EMBL/GenBank/DDBJ whole genome shotgun (WGS) entry which is preliminary data.</text>
</comment>
<dbReference type="InterPro" id="IPR018171">
    <property type="entry name" value="Pept_tRNA_hydro_CS"/>
</dbReference>
<dbReference type="HAMAP" id="MF_00083">
    <property type="entry name" value="Pept_tRNA_hydro_bact"/>
    <property type="match status" value="1"/>
</dbReference>
<protein>
    <recommendedName>
        <fullName evidence="7 8">Peptidyl-tRNA hydrolase</fullName>
        <shortName evidence="8">Pth</shortName>
        <ecNumber evidence="1 8">3.1.1.29</ecNumber>
    </recommendedName>
</protein>
<dbReference type="PANTHER" id="PTHR17224:SF1">
    <property type="entry name" value="PEPTIDYL-TRNA HYDROLASE"/>
    <property type="match status" value="1"/>
</dbReference>
<dbReference type="AlphaFoldDB" id="A0A6B1FDL2"/>
<evidence type="ECO:0000256" key="7">
    <source>
        <dbReference type="ARBA" id="ARBA00050038"/>
    </source>
</evidence>
<evidence type="ECO:0000256" key="8">
    <source>
        <dbReference type="HAMAP-Rule" id="MF_00083"/>
    </source>
</evidence>
<dbReference type="CDD" id="cd00462">
    <property type="entry name" value="PTH"/>
    <property type="match status" value="1"/>
</dbReference>
<comment type="function">
    <text evidence="8">Hydrolyzes ribosome-free peptidyl-tRNAs (with 1 or more amino acids incorporated), which drop off the ribosome during protein synthesis, or as a result of ribosome stalling.</text>
</comment>
<comment type="caution">
    <text evidence="8">Lacks conserved residue(s) required for the propagation of feature annotation.</text>
</comment>
<sequence length="208" mass="22738">MDLRLIAGLGNPGSRYAGTRHNAGFMVLEALASSQAQVVFRNQTRLKARLAEVGWGEQRLRLLMPQTYMNACGVSIRAALDWFHLRPEHLLVVVDDMDLPLGRLRLRGEGSDGGHKGLRSAIAHLNTQAFARLRVGIGAPSQDRAVRKAATVGHVLGRFSAEEDPLLRQVLNEVVRGIHILQRQGLGAAMNALNGLRIQTRTSPGIPH</sequence>
<dbReference type="NCBIfam" id="TIGR00447">
    <property type="entry name" value="pth"/>
    <property type="match status" value="1"/>
</dbReference>
<keyword evidence="4 8" id="KW-0694">RNA-binding</keyword>
<comment type="subunit">
    <text evidence="8">Monomer.</text>
</comment>
<evidence type="ECO:0000256" key="9">
    <source>
        <dbReference type="RuleBase" id="RU000673"/>
    </source>
</evidence>
<dbReference type="GO" id="GO:0004045">
    <property type="term" value="F:peptidyl-tRNA hydrolase activity"/>
    <property type="evidence" value="ECO:0007669"/>
    <property type="project" value="UniProtKB-UniRule"/>
</dbReference>
<dbReference type="EMBL" id="VYDO01000284">
    <property type="protein sequence ID" value="MYG39063.1"/>
    <property type="molecule type" value="Genomic_DNA"/>
</dbReference>
<proteinExistence type="inferred from homology"/>
<comment type="subcellular location">
    <subcellularLocation>
        <location evidence="8">Cytoplasm</location>
    </subcellularLocation>
</comment>
<organism evidence="11">
    <name type="scientific">Synechococcus sp. SB0676_bin_10</name>
    <dbReference type="NCBI Taxonomy" id="2604869"/>
    <lineage>
        <taxon>Bacteria</taxon>
        <taxon>Bacillati</taxon>
        <taxon>Cyanobacteriota</taxon>
        <taxon>Cyanophyceae</taxon>
        <taxon>Synechococcales</taxon>
        <taxon>Synechococcaceae</taxon>
        <taxon>Synechococcus</taxon>
    </lineage>
</organism>
<comment type="catalytic activity">
    <reaction evidence="6 8 9">
        <text>an N-acyl-L-alpha-aminoacyl-tRNA + H2O = an N-acyl-L-amino acid + a tRNA + H(+)</text>
        <dbReference type="Rhea" id="RHEA:54448"/>
        <dbReference type="Rhea" id="RHEA-COMP:10123"/>
        <dbReference type="Rhea" id="RHEA-COMP:13883"/>
        <dbReference type="ChEBI" id="CHEBI:15377"/>
        <dbReference type="ChEBI" id="CHEBI:15378"/>
        <dbReference type="ChEBI" id="CHEBI:59874"/>
        <dbReference type="ChEBI" id="CHEBI:78442"/>
        <dbReference type="ChEBI" id="CHEBI:138191"/>
        <dbReference type="EC" id="3.1.1.29"/>
    </reaction>
</comment>
<dbReference type="EC" id="3.1.1.29" evidence="1 8"/>
<feature type="binding site" evidence="8">
    <location>
        <position position="70"/>
    </location>
    <ligand>
        <name>tRNA</name>
        <dbReference type="ChEBI" id="CHEBI:17843"/>
    </ligand>
</feature>
<reference evidence="11" key="1">
    <citation type="submission" date="2019-09" db="EMBL/GenBank/DDBJ databases">
        <title>Characterisation of the sponge microbiome using genome-centric metagenomics.</title>
        <authorList>
            <person name="Engelberts J.P."/>
            <person name="Robbins S.J."/>
            <person name="De Goeij J.M."/>
            <person name="Aranda M."/>
            <person name="Bell S.C."/>
            <person name="Webster N.S."/>
        </authorList>
    </citation>
    <scope>NUCLEOTIDE SEQUENCE</scope>
    <source>
        <strain evidence="11">SB0676_bin_10</strain>
    </source>
</reference>
<feature type="site" description="Discriminates between blocked and unblocked aminoacyl-tRNA" evidence="8">
    <location>
        <position position="11"/>
    </location>
</feature>
<dbReference type="GO" id="GO:0006515">
    <property type="term" value="P:protein quality control for misfolded or incompletely synthesized proteins"/>
    <property type="evidence" value="ECO:0007669"/>
    <property type="project" value="UniProtKB-UniRule"/>
</dbReference>
<evidence type="ECO:0000256" key="10">
    <source>
        <dbReference type="RuleBase" id="RU004320"/>
    </source>
</evidence>
<comment type="function">
    <text evidence="8">Catalyzes the release of premature peptidyl moieties from peptidyl-tRNA molecules trapped in stalled 50S ribosomal subunits, and thus maintains levels of free tRNAs and 50S ribosomes.</text>
</comment>